<sequence>REQISIRDLRTILEKISDYASLTQDPDVLTEYVRQGLARPITKQYQSTDGTLSVMTLDRGIEDIIEGSIQKSDTGAFLALEPNMAERFLTRLKEMIEKITPNIETSPVLLASPGLRMHIRKFTERFIPDLIIISHSEVAPSVQIKTLGIVDLNAN</sequence>
<dbReference type="Gene3D" id="1.10.8.540">
    <property type="entry name" value="FHIPEP family, domain 3"/>
    <property type="match status" value="1"/>
</dbReference>
<gene>
    <name evidence="1" type="ORF">METZ01_LOCUS144304</name>
</gene>
<dbReference type="GO" id="GO:0044780">
    <property type="term" value="P:bacterial-type flagellum assembly"/>
    <property type="evidence" value="ECO:0007669"/>
    <property type="project" value="TreeGrafter"/>
</dbReference>
<dbReference type="AlphaFoldDB" id="A0A381ZQE3"/>
<dbReference type="GO" id="GO:0005886">
    <property type="term" value="C:plasma membrane"/>
    <property type="evidence" value="ECO:0007669"/>
    <property type="project" value="TreeGrafter"/>
</dbReference>
<dbReference type="PANTHER" id="PTHR30161:SF1">
    <property type="entry name" value="FLAGELLAR BIOSYNTHESIS PROTEIN FLHA-RELATED"/>
    <property type="match status" value="1"/>
</dbReference>
<dbReference type="Gene3D" id="3.40.50.12790">
    <property type="entry name" value="FHIPEP family, domain 4"/>
    <property type="match status" value="1"/>
</dbReference>
<evidence type="ECO:0008006" key="2">
    <source>
        <dbReference type="Google" id="ProtNLM"/>
    </source>
</evidence>
<dbReference type="PANTHER" id="PTHR30161">
    <property type="entry name" value="FLAGELLAR EXPORT PROTEIN, MEMBRANE FLHA SUBUNIT-RELATED"/>
    <property type="match status" value="1"/>
</dbReference>
<proteinExistence type="predicted"/>
<accession>A0A381ZQE3</accession>
<feature type="non-terminal residue" evidence="1">
    <location>
        <position position="1"/>
    </location>
</feature>
<protein>
    <recommendedName>
        <fullName evidence="2">EscV/YscV/HrcV family type III secretion system export apparatus protein</fullName>
    </recommendedName>
</protein>
<name>A0A381ZQE3_9ZZZZ</name>
<evidence type="ECO:0000313" key="1">
    <source>
        <dbReference type="EMBL" id="SVA91450.1"/>
    </source>
</evidence>
<organism evidence="1">
    <name type="scientific">marine metagenome</name>
    <dbReference type="NCBI Taxonomy" id="408172"/>
    <lineage>
        <taxon>unclassified sequences</taxon>
        <taxon>metagenomes</taxon>
        <taxon>ecological metagenomes</taxon>
    </lineage>
</organism>
<dbReference type="EMBL" id="UINC01022237">
    <property type="protein sequence ID" value="SVA91450.1"/>
    <property type="molecule type" value="Genomic_DNA"/>
</dbReference>
<dbReference type="Pfam" id="PF00771">
    <property type="entry name" value="FHIPEP"/>
    <property type="match status" value="1"/>
</dbReference>
<reference evidence="1" key="1">
    <citation type="submission" date="2018-05" db="EMBL/GenBank/DDBJ databases">
        <authorList>
            <person name="Lanie J.A."/>
            <person name="Ng W.-L."/>
            <person name="Kazmierczak K.M."/>
            <person name="Andrzejewski T.M."/>
            <person name="Davidsen T.M."/>
            <person name="Wayne K.J."/>
            <person name="Tettelin H."/>
            <person name="Glass J.I."/>
            <person name="Rusch D."/>
            <person name="Podicherti R."/>
            <person name="Tsui H.-C.T."/>
            <person name="Winkler M.E."/>
        </authorList>
    </citation>
    <scope>NUCLEOTIDE SEQUENCE</scope>
</reference>
<dbReference type="InterPro" id="IPR042196">
    <property type="entry name" value="FHIPEP_4"/>
</dbReference>
<dbReference type="InterPro" id="IPR042193">
    <property type="entry name" value="FHIPEP_3"/>
</dbReference>
<dbReference type="GO" id="GO:0009306">
    <property type="term" value="P:protein secretion"/>
    <property type="evidence" value="ECO:0007669"/>
    <property type="project" value="InterPro"/>
</dbReference>
<dbReference type="InterPro" id="IPR001712">
    <property type="entry name" value="T3SS_FHIPEP"/>
</dbReference>